<dbReference type="OMA" id="HKPTMEM"/>
<feature type="compositionally biased region" description="Polar residues" evidence="6">
    <location>
        <begin position="167"/>
        <end position="176"/>
    </location>
</feature>
<keyword evidence="2" id="KW-0689">Ribosomal protein</keyword>
<organism evidence="7 8">
    <name type="scientific">Biomphalaria glabrata</name>
    <name type="common">Bloodfluke planorb</name>
    <name type="synonym">Freshwater snail</name>
    <dbReference type="NCBI Taxonomy" id="6526"/>
    <lineage>
        <taxon>Eukaryota</taxon>
        <taxon>Metazoa</taxon>
        <taxon>Spiralia</taxon>
        <taxon>Lophotrochozoa</taxon>
        <taxon>Mollusca</taxon>
        <taxon>Gastropoda</taxon>
        <taxon>Heterobranchia</taxon>
        <taxon>Euthyneura</taxon>
        <taxon>Panpulmonata</taxon>
        <taxon>Hygrophila</taxon>
        <taxon>Lymnaeoidea</taxon>
        <taxon>Planorbidae</taxon>
        <taxon>Biomphalaria</taxon>
    </lineage>
</organism>
<evidence type="ECO:0000256" key="2">
    <source>
        <dbReference type="ARBA" id="ARBA00022980"/>
    </source>
</evidence>
<evidence type="ECO:0000256" key="3">
    <source>
        <dbReference type="ARBA" id="ARBA00023274"/>
    </source>
</evidence>
<evidence type="ECO:0000256" key="6">
    <source>
        <dbReference type="SAM" id="MobiDB-lite"/>
    </source>
</evidence>
<gene>
    <name evidence="8" type="primary">LOC106054692</name>
</gene>
<keyword evidence="3" id="KW-0687">Ribonucleoprotein</keyword>
<sequence>MLRFRYQPHPRKMAVYPNAGQGERLQRLREIVTGLFRYERLELNYNHADEARQYAERLILLALRNGDKHKETMELADYWLLEKDLVHKLFKVLVPRFQKFKGCFTDLHKLALEYPGTGAPTGLLELRGNPWPPVIPRQRDFKYTLSNMLLAAARQDFYQSRQEKISQTKSAASLKSTQEDETKSSSVDPVLPSSKSDSVSQTSQTESAPNR</sequence>
<reference evidence="8" key="1">
    <citation type="submission" date="2025-08" db="UniProtKB">
        <authorList>
            <consortium name="RefSeq"/>
        </authorList>
    </citation>
    <scope>IDENTIFICATION</scope>
</reference>
<dbReference type="InterPro" id="IPR036373">
    <property type="entry name" value="Ribosomal_bL17_sf"/>
</dbReference>
<evidence type="ECO:0000256" key="5">
    <source>
        <dbReference type="ARBA" id="ARBA00035413"/>
    </source>
</evidence>
<dbReference type="GeneID" id="106054692"/>
<keyword evidence="7" id="KW-1185">Reference proteome</keyword>
<dbReference type="RefSeq" id="XP_055867368.1">
    <property type="nucleotide sequence ID" value="XM_056011393.1"/>
</dbReference>
<dbReference type="FunFam" id="3.90.1030.10:FF:000009">
    <property type="entry name" value="39S ribosomal protein L17, mitochondrial"/>
    <property type="match status" value="1"/>
</dbReference>
<feature type="compositionally biased region" description="Low complexity" evidence="6">
    <location>
        <begin position="193"/>
        <end position="205"/>
    </location>
</feature>
<dbReference type="GO" id="GO:0006412">
    <property type="term" value="P:translation"/>
    <property type="evidence" value="ECO:0007669"/>
    <property type="project" value="InterPro"/>
</dbReference>
<dbReference type="AlphaFoldDB" id="A0A9W2YXA6"/>
<evidence type="ECO:0000256" key="4">
    <source>
        <dbReference type="ARBA" id="ARBA00035290"/>
    </source>
</evidence>
<comment type="similarity">
    <text evidence="1">Belongs to the bacterial ribosomal protein bL17 family.</text>
</comment>
<dbReference type="SUPFAM" id="SSF64263">
    <property type="entry name" value="Prokaryotic ribosomal protein L17"/>
    <property type="match status" value="1"/>
</dbReference>
<evidence type="ECO:0000313" key="8">
    <source>
        <dbReference type="RefSeq" id="XP_055867368.1"/>
    </source>
</evidence>
<evidence type="ECO:0000256" key="1">
    <source>
        <dbReference type="ARBA" id="ARBA00008777"/>
    </source>
</evidence>
<feature type="region of interest" description="Disordered" evidence="6">
    <location>
        <begin position="167"/>
        <end position="211"/>
    </location>
</feature>
<evidence type="ECO:0000313" key="7">
    <source>
        <dbReference type="Proteomes" id="UP001165740"/>
    </source>
</evidence>
<dbReference type="PANTHER" id="PTHR14413">
    <property type="entry name" value="RIBOSOMAL PROTEIN L17"/>
    <property type="match status" value="1"/>
</dbReference>
<dbReference type="Pfam" id="PF01196">
    <property type="entry name" value="Ribosomal_L17"/>
    <property type="match status" value="1"/>
</dbReference>
<name>A0A9W2YXA6_BIOGL</name>
<dbReference type="GO" id="GO:0005762">
    <property type="term" value="C:mitochondrial large ribosomal subunit"/>
    <property type="evidence" value="ECO:0007669"/>
    <property type="project" value="TreeGrafter"/>
</dbReference>
<dbReference type="PANTHER" id="PTHR14413:SF16">
    <property type="entry name" value="LARGE RIBOSOMAL SUBUNIT PROTEIN BL17M"/>
    <property type="match status" value="1"/>
</dbReference>
<proteinExistence type="inferred from homology"/>
<dbReference type="Proteomes" id="UP001165740">
    <property type="component" value="Chromosome 14"/>
</dbReference>
<dbReference type="OrthoDB" id="275000at2759"/>
<dbReference type="Gene3D" id="3.90.1030.10">
    <property type="entry name" value="Ribosomal protein L17"/>
    <property type="match status" value="1"/>
</dbReference>
<dbReference type="GO" id="GO:0003735">
    <property type="term" value="F:structural constituent of ribosome"/>
    <property type="evidence" value="ECO:0007669"/>
    <property type="project" value="InterPro"/>
</dbReference>
<protein>
    <recommendedName>
        <fullName evidence="4">Large ribosomal subunit protein bL17m</fullName>
    </recommendedName>
    <alternativeName>
        <fullName evidence="5">39S ribosomal protein L17, mitochondrial</fullName>
    </alternativeName>
</protein>
<dbReference type="InterPro" id="IPR000456">
    <property type="entry name" value="Ribosomal_bL17"/>
</dbReference>
<accession>A0A9W2YXA6</accession>